<dbReference type="Pfam" id="PF09415">
    <property type="entry name" value="CENP-X"/>
    <property type="match status" value="1"/>
</dbReference>
<evidence type="ECO:0008006" key="10">
    <source>
        <dbReference type="Google" id="ProtNLM"/>
    </source>
</evidence>
<evidence type="ECO:0000256" key="7">
    <source>
        <dbReference type="SAM" id="MobiDB-lite"/>
    </source>
</evidence>
<dbReference type="AlphaFoldDB" id="A0A4P7N234"/>
<accession>A0A4P7N234</accession>
<evidence type="ECO:0000256" key="1">
    <source>
        <dbReference type="ARBA" id="ARBA00004123"/>
    </source>
</evidence>
<dbReference type="GO" id="GO:0051382">
    <property type="term" value="P:kinetochore assembly"/>
    <property type="evidence" value="ECO:0007669"/>
    <property type="project" value="InterPro"/>
</dbReference>
<evidence type="ECO:0000256" key="2">
    <source>
        <dbReference type="ARBA" id="ARBA00009359"/>
    </source>
</evidence>
<dbReference type="GO" id="GO:0003677">
    <property type="term" value="F:DNA binding"/>
    <property type="evidence" value="ECO:0007669"/>
    <property type="project" value="UniProtKB-KW"/>
</dbReference>
<comment type="subcellular location">
    <subcellularLocation>
        <location evidence="1">Nucleus</location>
    </subcellularLocation>
</comment>
<protein>
    <recommendedName>
        <fullName evidence="10">Centromere protein X</fullName>
    </recommendedName>
</protein>
<comment type="similarity">
    <text evidence="2">Belongs to the CENP-X/MHF2 family.</text>
</comment>
<keyword evidence="4" id="KW-0238">DNA-binding</keyword>
<feature type="compositionally biased region" description="Acidic residues" evidence="7">
    <location>
        <begin position="189"/>
        <end position="200"/>
    </location>
</feature>
<dbReference type="GO" id="GO:0000712">
    <property type="term" value="P:resolution of meiotic recombination intermediates"/>
    <property type="evidence" value="ECO:0007669"/>
    <property type="project" value="TreeGrafter"/>
</dbReference>
<dbReference type="EMBL" id="CP034204">
    <property type="protein sequence ID" value="QBZ53954.1"/>
    <property type="molecule type" value="Genomic_DNA"/>
</dbReference>
<feature type="region of interest" description="Disordered" evidence="7">
    <location>
        <begin position="104"/>
        <end position="206"/>
    </location>
</feature>
<keyword evidence="5" id="KW-0234">DNA repair</keyword>
<evidence type="ECO:0000256" key="6">
    <source>
        <dbReference type="ARBA" id="ARBA00023242"/>
    </source>
</evidence>
<evidence type="ECO:0000313" key="9">
    <source>
        <dbReference type="Proteomes" id="UP000294847"/>
    </source>
</evidence>
<proteinExistence type="inferred from homology"/>
<name>A0A4P7N234_PYROR</name>
<evidence type="ECO:0000256" key="4">
    <source>
        <dbReference type="ARBA" id="ARBA00023125"/>
    </source>
</evidence>
<dbReference type="Proteomes" id="UP000294847">
    <property type="component" value="Chromosome 1"/>
</dbReference>
<dbReference type="CDD" id="cd22921">
    <property type="entry name" value="HFD_CENP-X"/>
    <property type="match status" value="1"/>
</dbReference>
<keyword evidence="3" id="KW-0227">DNA damage</keyword>
<keyword evidence="6" id="KW-0539">Nucleus</keyword>
<evidence type="ECO:0000313" key="8">
    <source>
        <dbReference type="EMBL" id="QBZ53954.1"/>
    </source>
</evidence>
<dbReference type="PANTHER" id="PTHR28680">
    <property type="entry name" value="CENTROMERE PROTEIN X"/>
    <property type="match status" value="1"/>
</dbReference>
<dbReference type="InterPro" id="IPR018552">
    <property type="entry name" value="CENP-X"/>
</dbReference>
<organism evidence="8 9">
    <name type="scientific">Pyricularia oryzae</name>
    <name type="common">Rice blast fungus</name>
    <name type="synonym">Magnaporthe oryzae</name>
    <dbReference type="NCBI Taxonomy" id="318829"/>
    <lineage>
        <taxon>Eukaryota</taxon>
        <taxon>Fungi</taxon>
        <taxon>Dikarya</taxon>
        <taxon>Ascomycota</taxon>
        <taxon>Pezizomycotina</taxon>
        <taxon>Sordariomycetes</taxon>
        <taxon>Sordariomycetidae</taxon>
        <taxon>Magnaporthales</taxon>
        <taxon>Pyriculariaceae</taxon>
        <taxon>Pyricularia</taxon>
    </lineage>
</organism>
<evidence type="ECO:0000256" key="3">
    <source>
        <dbReference type="ARBA" id="ARBA00022763"/>
    </source>
</evidence>
<gene>
    <name evidence="8" type="ORF">PoMZ_09644</name>
</gene>
<dbReference type="PANTHER" id="PTHR28680:SF1">
    <property type="entry name" value="CENTROMERE PROTEIN X"/>
    <property type="match status" value="1"/>
</dbReference>
<reference evidence="8 9" key="1">
    <citation type="journal article" date="2019" name="Mol. Biol. Evol.">
        <title>Blast fungal genomes show frequent chromosomal changes, gene gains and losses, and effector gene turnover.</title>
        <authorList>
            <person name="Gomez Luciano L.B."/>
            <person name="Jason Tsai I."/>
            <person name="Chuma I."/>
            <person name="Tosa Y."/>
            <person name="Chen Y.H."/>
            <person name="Li J.Y."/>
            <person name="Li M.Y."/>
            <person name="Jade Lu M.Y."/>
            <person name="Nakayashiki H."/>
            <person name="Li W.H."/>
        </authorList>
    </citation>
    <scope>NUCLEOTIDE SEQUENCE [LARGE SCALE GENOMIC DNA]</scope>
    <source>
        <strain evidence="8">MZ5-1-6</strain>
    </source>
</reference>
<dbReference type="Gene3D" id="6.10.130.30">
    <property type="match status" value="1"/>
</dbReference>
<evidence type="ECO:0000256" key="5">
    <source>
        <dbReference type="ARBA" id="ARBA00023204"/>
    </source>
</evidence>
<dbReference type="GO" id="GO:0006281">
    <property type="term" value="P:DNA repair"/>
    <property type="evidence" value="ECO:0007669"/>
    <property type="project" value="UniProtKB-KW"/>
</dbReference>
<sequence>MPLLSEYWWSHQSSIGPTAANSIQSCQLSYGILLDVEKKPIIFSRRVFASSQKQTYKSQHKYRLTPSLSLSLASLKQGQSLLIIRPKLLKNIYHSTSHICPTVSRRRTPLYNMPPKQSTATGSKPRGRPPSKTGTKSHAGDATTKKTSAAHKSRSKLVDEDEPEDDEPIRGNNSSDVEMVGVTDKEKDQDVDEFASDGEDEQPKRIPPELLRRLLHEAFDKDTTRVSKEANAAVARYFDIFVQEAIARTAAERNGRFLEVEDLEKVAPQLLLDL</sequence>
<dbReference type="GO" id="GO:0071821">
    <property type="term" value="C:FANCM-MHF complex"/>
    <property type="evidence" value="ECO:0007669"/>
    <property type="project" value="TreeGrafter"/>
</dbReference>
<dbReference type="GO" id="GO:0031297">
    <property type="term" value="P:replication fork processing"/>
    <property type="evidence" value="ECO:0007669"/>
    <property type="project" value="TreeGrafter"/>
</dbReference>